<feature type="transmembrane region" description="Helical" evidence="2">
    <location>
        <begin position="261"/>
        <end position="283"/>
    </location>
</feature>
<comment type="caution">
    <text evidence="3">The sequence shown here is derived from an EMBL/GenBank/DDBJ whole genome shotgun (WGS) entry which is preliminary data.</text>
</comment>
<feature type="transmembrane region" description="Helical" evidence="2">
    <location>
        <begin position="72"/>
        <end position="97"/>
    </location>
</feature>
<keyword evidence="4" id="KW-1185">Reference proteome</keyword>
<evidence type="ECO:0000256" key="2">
    <source>
        <dbReference type="SAM" id="Phobius"/>
    </source>
</evidence>
<keyword evidence="2" id="KW-0472">Membrane</keyword>
<evidence type="ECO:0000313" key="4">
    <source>
        <dbReference type="Proteomes" id="UP001141327"/>
    </source>
</evidence>
<feature type="region of interest" description="Disordered" evidence="1">
    <location>
        <begin position="309"/>
        <end position="342"/>
    </location>
</feature>
<name>A0ABQ8UP50_9EUKA</name>
<evidence type="ECO:0000256" key="1">
    <source>
        <dbReference type="SAM" id="MobiDB-lite"/>
    </source>
</evidence>
<keyword evidence="2" id="KW-0812">Transmembrane</keyword>
<protein>
    <recommendedName>
        <fullName evidence="5">THH1/TOM1/TOM3 domain-containing protein</fullName>
    </recommendedName>
</protein>
<feature type="transmembrane region" description="Helical" evidence="2">
    <location>
        <begin position="228"/>
        <end position="255"/>
    </location>
</feature>
<evidence type="ECO:0008006" key="5">
    <source>
        <dbReference type="Google" id="ProtNLM"/>
    </source>
</evidence>
<feature type="compositionally biased region" description="Acidic residues" evidence="1">
    <location>
        <begin position="333"/>
        <end position="342"/>
    </location>
</feature>
<sequence length="342" mass="37800">MAGEFALLDWIALSLYCILFLVSGATFIYAIAATRKCAITLNRVTIFFIPLICIPRIVFFVFRAIVDSFASAPLALFAFVPAYLIIVNYSFLLYYWLKMWQLVSQPPQQPALNAGLLGGPPSDPRAGRKSSLLLSFCRIIIAISLVLLGLFGALYIVYGFFVDYHFNPTPGLTFAELDYAMNWALIVFYLVLSLLHLVVGVAFFKAYERLVAGVPFERQQLRHKGFRSLYASCSCSVLFLLKCLFLIADTVWGPFVGVADVAFDFALVVATEVAPLSLMLFVFSRGPSVSATRAGVASMQVERASEIQQAELGPGQEEEVAEVTLDTPLHPEPEDENGFPMP</sequence>
<feature type="transmembrane region" description="Helical" evidence="2">
    <location>
        <begin position="132"/>
        <end position="161"/>
    </location>
</feature>
<keyword evidence="2" id="KW-1133">Transmembrane helix</keyword>
<reference evidence="3" key="1">
    <citation type="journal article" date="2022" name="bioRxiv">
        <title>Genomics of Preaxostyla Flagellates Illuminates Evolutionary Transitions and the Path Towards Mitochondrial Loss.</title>
        <authorList>
            <person name="Novak L.V.F."/>
            <person name="Treitli S.C."/>
            <person name="Pyrih J."/>
            <person name="Halakuc P."/>
            <person name="Pipaliya S.V."/>
            <person name="Vacek V."/>
            <person name="Brzon O."/>
            <person name="Soukal P."/>
            <person name="Eme L."/>
            <person name="Dacks J.B."/>
            <person name="Karnkowska A."/>
            <person name="Elias M."/>
            <person name="Hampl V."/>
        </authorList>
    </citation>
    <scope>NUCLEOTIDE SEQUENCE</scope>
    <source>
        <strain evidence="3">RCP-MX</strain>
    </source>
</reference>
<feature type="transmembrane region" description="Helical" evidence="2">
    <location>
        <begin position="181"/>
        <end position="207"/>
    </location>
</feature>
<accession>A0ABQ8UP50</accession>
<feature type="transmembrane region" description="Helical" evidence="2">
    <location>
        <begin position="44"/>
        <end position="66"/>
    </location>
</feature>
<dbReference type="EMBL" id="JAPMOS010000014">
    <property type="protein sequence ID" value="KAJ4460221.1"/>
    <property type="molecule type" value="Genomic_DNA"/>
</dbReference>
<gene>
    <name evidence="3" type="ORF">PAPYR_3610</name>
</gene>
<feature type="transmembrane region" description="Helical" evidence="2">
    <location>
        <begin position="12"/>
        <end position="32"/>
    </location>
</feature>
<evidence type="ECO:0000313" key="3">
    <source>
        <dbReference type="EMBL" id="KAJ4460221.1"/>
    </source>
</evidence>
<organism evidence="3 4">
    <name type="scientific">Paratrimastix pyriformis</name>
    <dbReference type="NCBI Taxonomy" id="342808"/>
    <lineage>
        <taxon>Eukaryota</taxon>
        <taxon>Metamonada</taxon>
        <taxon>Preaxostyla</taxon>
        <taxon>Paratrimastigidae</taxon>
        <taxon>Paratrimastix</taxon>
    </lineage>
</organism>
<proteinExistence type="predicted"/>
<dbReference type="Proteomes" id="UP001141327">
    <property type="component" value="Unassembled WGS sequence"/>
</dbReference>